<sequence>MTEPQRQGPASAAIGSLQRILSLLVGIVETRVRLAVVELEQEKILLIQLLLMVGLTLLLATLGLISLVALIIWSLDPAWRLVALGGITAAFLMLALIIGGWTVVRVRRSTLLQATRNELAADRSLLENKSE</sequence>
<feature type="transmembrane region" description="Helical" evidence="1">
    <location>
        <begin position="81"/>
        <end position="104"/>
    </location>
</feature>
<dbReference type="HOGENOM" id="CLU_136851_0_0_6"/>
<gene>
    <name evidence="2" type="ordered locus">Dd703_3391</name>
</gene>
<dbReference type="eggNOG" id="COG5393">
    <property type="taxonomic scope" value="Bacteria"/>
</dbReference>
<dbReference type="KEGG" id="dda:Dd703_3391"/>
<dbReference type="EMBL" id="CP001654">
    <property type="protein sequence ID" value="ACS87153.1"/>
    <property type="molecule type" value="Genomic_DNA"/>
</dbReference>
<protein>
    <recommendedName>
        <fullName evidence="4">Phage holin family protein</fullName>
    </recommendedName>
</protein>
<reference evidence="2" key="1">
    <citation type="submission" date="2009-06" db="EMBL/GenBank/DDBJ databases">
        <title>Complete sequence of Dickeya dadantii Ech703.</title>
        <authorList>
            <consortium name="US DOE Joint Genome Institute"/>
            <person name="Lucas S."/>
            <person name="Copeland A."/>
            <person name="Lapidus A."/>
            <person name="Glavina del Rio T."/>
            <person name="Dalin E."/>
            <person name="Tice H."/>
            <person name="Bruce D."/>
            <person name="Goodwin L."/>
            <person name="Pitluck S."/>
            <person name="Chertkov O."/>
            <person name="Brettin T."/>
            <person name="Detter J.C."/>
            <person name="Han C."/>
            <person name="Larimer F."/>
            <person name="Land M."/>
            <person name="Hauser L."/>
            <person name="Kyrpides N."/>
            <person name="Mikhailova N."/>
            <person name="Balakrishnan V."/>
            <person name="Glasner J."/>
            <person name="Perna N.T."/>
        </authorList>
    </citation>
    <scope>NUCLEOTIDE SEQUENCE [LARGE SCALE GENOMIC DNA]</scope>
    <source>
        <strain evidence="2">Ech703</strain>
    </source>
</reference>
<keyword evidence="3" id="KW-1185">Reference proteome</keyword>
<dbReference type="AlphaFoldDB" id="C6CE59"/>
<evidence type="ECO:0000256" key="1">
    <source>
        <dbReference type="SAM" id="Phobius"/>
    </source>
</evidence>
<keyword evidence="1" id="KW-0472">Membrane</keyword>
<dbReference type="RefSeq" id="WP_015855052.1">
    <property type="nucleotide sequence ID" value="NC_012880.1"/>
</dbReference>
<dbReference type="Proteomes" id="UP000002734">
    <property type="component" value="Chromosome"/>
</dbReference>
<keyword evidence="1" id="KW-1133">Transmembrane helix</keyword>
<evidence type="ECO:0000313" key="2">
    <source>
        <dbReference type="EMBL" id="ACS87153.1"/>
    </source>
</evidence>
<name>C6CE59_MUSP7</name>
<proteinExistence type="predicted"/>
<evidence type="ECO:0008006" key="4">
    <source>
        <dbReference type="Google" id="ProtNLM"/>
    </source>
</evidence>
<organism evidence="2 3">
    <name type="scientific">Musicola paradisiaca (strain Ech703)</name>
    <name type="common">Dickeya paradisiaca</name>
    <name type="synonym">Dickeya dadantii</name>
    <dbReference type="NCBI Taxonomy" id="579405"/>
    <lineage>
        <taxon>Bacteria</taxon>
        <taxon>Pseudomonadati</taxon>
        <taxon>Pseudomonadota</taxon>
        <taxon>Gammaproteobacteria</taxon>
        <taxon>Enterobacterales</taxon>
        <taxon>Pectobacteriaceae</taxon>
        <taxon>Musicola</taxon>
    </lineage>
</organism>
<dbReference type="STRING" id="579405.Dd703_3391"/>
<keyword evidence="1" id="KW-0812">Transmembrane</keyword>
<feature type="transmembrane region" description="Helical" evidence="1">
    <location>
        <begin position="49"/>
        <end position="75"/>
    </location>
</feature>
<evidence type="ECO:0000313" key="3">
    <source>
        <dbReference type="Proteomes" id="UP000002734"/>
    </source>
</evidence>
<dbReference type="InterPro" id="IPR009937">
    <property type="entry name" value="Phage_holin_3_6"/>
</dbReference>
<accession>C6CE59</accession>
<dbReference type="Pfam" id="PF07332">
    <property type="entry name" value="Phage_holin_3_6"/>
    <property type="match status" value="1"/>
</dbReference>